<dbReference type="EMBL" id="NFZX01000025">
    <property type="protein sequence ID" value="RFA34211.1"/>
    <property type="molecule type" value="Genomic_DNA"/>
</dbReference>
<dbReference type="Gene3D" id="3.40.1580.10">
    <property type="entry name" value="SMI1/KNR4-like"/>
    <property type="match status" value="1"/>
</dbReference>
<dbReference type="Pfam" id="PF14567">
    <property type="entry name" value="SUKH_5"/>
    <property type="match status" value="1"/>
</dbReference>
<proteinExistence type="predicted"/>
<sequence length="158" mass="18297">MSLTDYVKAINLIYENEDILEDFGGVSNDIIEKGERILKVKFPQDYREFLKDFGAITFGATEIYGILKEDFDNSGVPDAVWATLEERKLVDMPHNLVVVYNTEMGELFCLNYNVLNGGNEPKITSYYPGFDNKDQRYEVLYNSFEEFLLDMINDELED</sequence>
<dbReference type="InterPro" id="IPR018958">
    <property type="entry name" value="Knr4/Smi1-like_dom"/>
</dbReference>
<reference evidence="2 3" key="1">
    <citation type="submission" date="2017-05" db="EMBL/GenBank/DDBJ databases">
        <title>Virgibacillus sp. AK90 isolated from a saltern of Kakinada, India.</title>
        <authorList>
            <person name="Gupta V."/>
            <person name="Sidhu C."/>
            <person name="Korpole S."/>
            <person name="Pinnaka A.K."/>
        </authorList>
    </citation>
    <scope>NUCLEOTIDE SEQUENCE [LARGE SCALE GENOMIC DNA]</scope>
    <source>
        <strain evidence="2 3">AK90</strain>
    </source>
</reference>
<dbReference type="SMART" id="SM00860">
    <property type="entry name" value="SMI1_KNR4"/>
    <property type="match status" value="1"/>
</dbReference>
<evidence type="ECO:0000313" key="2">
    <source>
        <dbReference type="EMBL" id="RFA34211.1"/>
    </source>
</evidence>
<dbReference type="SUPFAM" id="SSF160631">
    <property type="entry name" value="SMI1/KNR4-like"/>
    <property type="match status" value="1"/>
</dbReference>
<dbReference type="RefSeq" id="WP_116278576.1">
    <property type="nucleotide sequence ID" value="NZ_NFZX01000025.1"/>
</dbReference>
<evidence type="ECO:0000259" key="1">
    <source>
        <dbReference type="SMART" id="SM00860"/>
    </source>
</evidence>
<dbReference type="AlphaFoldDB" id="A0A3E0WPX3"/>
<organism evidence="2 3">
    <name type="scientific">Virgibacillus dokdonensis</name>
    <dbReference type="NCBI Taxonomy" id="302167"/>
    <lineage>
        <taxon>Bacteria</taxon>
        <taxon>Bacillati</taxon>
        <taxon>Bacillota</taxon>
        <taxon>Bacilli</taxon>
        <taxon>Bacillales</taxon>
        <taxon>Bacillaceae</taxon>
        <taxon>Virgibacillus</taxon>
    </lineage>
</organism>
<gene>
    <name evidence="2" type="ORF">CAI16_12020</name>
</gene>
<name>A0A3E0WPX3_9BACI</name>
<feature type="domain" description="Knr4/Smi1-like" evidence="1">
    <location>
        <begin position="25"/>
        <end position="150"/>
    </location>
</feature>
<evidence type="ECO:0000313" key="3">
    <source>
        <dbReference type="Proteomes" id="UP000256488"/>
    </source>
</evidence>
<dbReference type="Proteomes" id="UP000256488">
    <property type="component" value="Unassembled WGS sequence"/>
</dbReference>
<comment type="caution">
    <text evidence="2">The sequence shown here is derived from an EMBL/GenBank/DDBJ whole genome shotgun (WGS) entry which is preliminary data.</text>
</comment>
<accession>A0A3E0WPX3</accession>
<dbReference type="InterPro" id="IPR037883">
    <property type="entry name" value="Knr4/Smi1-like_sf"/>
</dbReference>
<protein>
    <recommendedName>
        <fullName evidence="1">Knr4/Smi1-like domain-containing protein</fullName>
    </recommendedName>
</protein>